<reference evidence="2" key="1">
    <citation type="journal article" date="2023" name="G3 (Bethesda)">
        <title>Genome assembly and association tests identify interacting loci associated with vigor, precocity, and sex in interspecific pistachio rootstocks.</title>
        <authorList>
            <person name="Palmer W."/>
            <person name="Jacygrad E."/>
            <person name="Sagayaradj S."/>
            <person name="Cavanaugh K."/>
            <person name="Han R."/>
            <person name="Bertier L."/>
            <person name="Beede B."/>
            <person name="Kafkas S."/>
            <person name="Golino D."/>
            <person name="Preece J."/>
            <person name="Michelmore R."/>
        </authorList>
    </citation>
    <scope>NUCLEOTIDE SEQUENCE [LARGE SCALE GENOMIC DNA]</scope>
</reference>
<name>A0ACC0YAW4_9ROSI</name>
<evidence type="ECO:0000313" key="2">
    <source>
        <dbReference type="Proteomes" id="UP001163603"/>
    </source>
</evidence>
<dbReference type="EMBL" id="CM047743">
    <property type="protein sequence ID" value="KAJ0031586.1"/>
    <property type="molecule type" value="Genomic_DNA"/>
</dbReference>
<keyword evidence="2" id="KW-1185">Reference proteome</keyword>
<accession>A0ACC0YAW4</accession>
<proteinExistence type="predicted"/>
<dbReference type="Proteomes" id="UP001163603">
    <property type="component" value="Chromosome 8"/>
</dbReference>
<gene>
    <name evidence="1" type="ORF">Pint_13989</name>
</gene>
<protein>
    <submittedName>
        <fullName evidence="1">Uncharacterized protein</fullName>
    </submittedName>
</protein>
<organism evidence="1 2">
    <name type="scientific">Pistacia integerrima</name>
    <dbReference type="NCBI Taxonomy" id="434235"/>
    <lineage>
        <taxon>Eukaryota</taxon>
        <taxon>Viridiplantae</taxon>
        <taxon>Streptophyta</taxon>
        <taxon>Embryophyta</taxon>
        <taxon>Tracheophyta</taxon>
        <taxon>Spermatophyta</taxon>
        <taxon>Magnoliopsida</taxon>
        <taxon>eudicotyledons</taxon>
        <taxon>Gunneridae</taxon>
        <taxon>Pentapetalae</taxon>
        <taxon>rosids</taxon>
        <taxon>malvids</taxon>
        <taxon>Sapindales</taxon>
        <taxon>Anacardiaceae</taxon>
        <taxon>Pistacia</taxon>
    </lineage>
</organism>
<sequence length="211" mass="23971">MVQQQKTLTDGEVIVSLNKEIECRNDNESILESSGDNKESIEKPEDHYDPPNLKQLMLMAAPEWSSTFLGCIGVIFCGLIQPLHTFCMGSLLSVYFLNDKNEIKSETRKYCFAFLFFAALPFITNVIQHYNFGHMGESLTKRVRQEVLGKILTFEMEWFDDKNNNSGAICSRLATDATMVRTQAISSTTLAVVRAKKCTKKVIRQYDKSKC</sequence>
<comment type="caution">
    <text evidence="1">The sequence shown here is derived from an EMBL/GenBank/DDBJ whole genome shotgun (WGS) entry which is preliminary data.</text>
</comment>
<evidence type="ECO:0000313" key="1">
    <source>
        <dbReference type="EMBL" id="KAJ0031586.1"/>
    </source>
</evidence>